<dbReference type="PANTHER" id="PTHR45784:SF3">
    <property type="entry name" value="C-TYPE LECTIN DOMAIN FAMILY 4 MEMBER K-LIKE-RELATED"/>
    <property type="match status" value="1"/>
</dbReference>
<dbReference type="InterPro" id="IPR001304">
    <property type="entry name" value="C-type_lectin-like"/>
</dbReference>
<organism evidence="2 3">
    <name type="scientific">Amphiprion percula</name>
    <name type="common">Orange clownfish</name>
    <name type="synonym">Lutjanus percula</name>
    <dbReference type="NCBI Taxonomy" id="161767"/>
    <lineage>
        <taxon>Eukaryota</taxon>
        <taxon>Metazoa</taxon>
        <taxon>Chordata</taxon>
        <taxon>Craniata</taxon>
        <taxon>Vertebrata</taxon>
        <taxon>Euteleostomi</taxon>
        <taxon>Actinopterygii</taxon>
        <taxon>Neopterygii</taxon>
        <taxon>Teleostei</taxon>
        <taxon>Neoteleostei</taxon>
        <taxon>Acanthomorphata</taxon>
        <taxon>Ovalentaria</taxon>
        <taxon>Pomacentridae</taxon>
        <taxon>Amphiprion</taxon>
    </lineage>
</organism>
<reference evidence="2" key="2">
    <citation type="submission" date="2025-08" db="UniProtKB">
        <authorList>
            <consortium name="Ensembl"/>
        </authorList>
    </citation>
    <scope>IDENTIFICATION</scope>
</reference>
<evidence type="ECO:0000259" key="1">
    <source>
        <dbReference type="PROSITE" id="PS50041"/>
    </source>
</evidence>
<dbReference type="PANTHER" id="PTHR45784">
    <property type="entry name" value="C-TYPE LECTIN DOMAIN FAMILY 20 MEMBER A-RELATED"/>
    <property type="match status" value="1"/>
</dbReference>
<sequence length="156" mass="18386">MIKVRESQTYQQLNVCSHRVTEENREGWKKFFCASQLHQARNVTFVYINIPMTWTEAQSYCRAHHTDLASVRNMTENQKMAKVIPSGQIAWIGLFRHLWWSDGQIYSFHYWRNITQSGAGEMCVLANFADSGKWSGFWCDMEFPFICYSQSYKTTK</sequence>
<dbReference type="Gene3D" id="3.10.100.10">
    <property type="entry name" value="Mannose-Binding Protein A, subunit A"/>
    <property type="match status" value="1"/>
</dbReference>
<keyword evidence="3" id="KW-1185">Reference proteome</keyword>
<accession>A0A3P8RU44</accession>
<dbReference type="InterPro" id="IPR016187">
    <property type="entry name" value="CTDL_fold"/>
</dbReference>
<dbReference type="InterPro" id="IPR016186">
    <property type="entry name" value="C-type_lectin-like/link_sf"/>
</dbReference>
<dbReference type="Pfam" id="PF00059">
    <property type="entry name" value="Lectin_C"/>
    <property type="match status" value="1"/>
</dbReference>
<dbReference type="Ensembl" id="ENSAPET00000003203.1">
    <property type="protein sequence ID" value="ENSAPEP00000003130.1"/>
    <property type="gene ID" value="ENSAPEG00000002270.1"/>
</dbReference>
<dbReference type="AlphaFoldDB" id="A0A3P8RU44"/>
<reference evidence="2 3" key="1">
    <citation type="submission" date="2018-03" db="EMBL/GenBank/DDBJ databases">
        <title>Finding Nemo's genes: A chromosome-scale reference assembly of the genome of the orange clownfish Amphiprion percula.</title>
        <authorList>
            <person name="Lehmann R."/>
        </authorList>
    </citation>
    <scope>NUCLEOTIDE SEQUENCE</scope>
</reference>
<dbReference type="Proteomes" id="UP000265080">
    <property type="component" value="Chromosome 8"/>
</dbReference>
<evidence type="ECO:0000313" key="2">
    <source>
        <dbReference type="Ensembl" id="ENSAPEP00000003130.1"/>
    </source>
</evidence>
<dbReference type="STRING" id="161767.ENSAPEP00000003130"/>
<protein>
    <recommendedName>
        <fullName evidence="1">C-type lectin domain-containing protein</fullName>
    </recommendedName>
</protein>
<name>A0A3P8RU44_AMPPE</name>
<feature type="domain" description="C-type lectin" evidence="1">
    <location>
        <begin position="40"/>
        <end position="148"/>
    </location>
</feature>
<evidence type="ECO:0000313" key="3">
    <source>
        <dbReference type="Proteomes" id="UP000265080"/>
    </source>
</evidence>
<dbReference type="OMA" id="KWTNGSN"/>
<dbReference type="GeneTree" id="ENSGT01100000263473"/>
<proteinExistence type="predicted"/>
<reference evidence="2" key="3">
    <citation type="submission" date="2025-09" db="UniProtKB">
        <authorList>
            <consortium name="Ensembl"/>
        </authorList>
    </citation>
    <scope>IDENTIFICATION</scope>
</reference>
<dbReference type="PROSITE" id="PS50041">
    <property type="entry name" value="C_TYPE_LECTIN_2"/>
    <property type="match status" value="1"/>
</dbReference>
<dbReference type="SMART" id="SM00034">
    <property type="entry name" value="CLECT"/>
    <property type="match status" value="1"/>
</dbReference>
<dbReference type="SUPFAM" id="SSF56436">
    <property type="entry name" value="C-type lectin-like"/>
    <property type="match status" value="1"/>
</dbReference>